<feature type="region of interest" description="Disordered" evidence="1">
    <location>
        <begin position="71"/>
        <end position="331"/>
    </location>
</feature>
<organism evidence="2 3">
    <name type="scientific">Paraglomus occultum</name>
    <dbReference type="NCBI Taxonomy" id="144539"/>
    <lineage>
        <taxon>Eukaryota</taxon>
        <taxon>Fungi</taxon>
        <taxon>Fungi incertae sedis</taxon>
        <taxon>Mucoromycota</taxon>
        <taxon>Glomeromycotina</taxon>
        <taxon>Glomeromycetes</taxon>
        <taxon>Paraglomerales</taxon>
        <taxon>Paraglomeraceae</taxon>
        <taxon>Paraglomus</taxon>
    </lineage>
</organism>
<dbReference type="EMBL" id="CAJVPJ010000494">
    <property type="protein sequence ID" value="CAG8530685.1"/>
    <property type="molecule type" value="Genomic_DNA"/>
</dbReference>
<comment type="caution">
    <text evidence="2">The sequence shown here is derived from an EMBL/GenBank/DDBJ whole genome shotgun (WGS) entry which is preliminary data.</text>
</comment>
<feature type="compositionally biased region" description="Low complexity" evidence="1">
    <location>
        <begin position="394"/>
        <end position="405"/>
    </location>
</feature>
<protein>
    <submittedName>
        <fullName evidence="2">3051_t:CDS:1</fullName>
    </submittedName>
</protein>
<dbReference type="Proteomes" id="UP000789572">
    <property type="component" value="Unassembled WGS sequence"/>
</dbReference>
<evidence type="ECO:0000313" key="2">
    <source>
        <dbReference type="EMBL" id="CAG8530685.1"/>
    </source>
</evidence>
<feature type="compositionally biased region" description="Polar residues" evidence="1">
    <location>
        <begin position="106"/>
        <end position="124"/>
    </location>
</feature>
<name>A0A9N9AIZ3_9GLOM</name>
<proteinExistence type="predicted"/>
<keyword evidence="3" id="KW-1185">Reference proteome</keyword>
<dbReference type="OrthoDB" id="303107at2759"/>
<evidence type="ECO:0000313" key="3">
    <source>
        <dbReference type="Proteomes" id="UP000789572"/>
    </source>
</evidence>
<feature type="compositionally biased region" description="Basic residues" evidence="1">
    <location>
        <begin position="168"/>
        <end position="180"/>
    </location>
</feature>
<feature type="compositionally biased region" description="Basic and acidic residues" evidence="1">
    <location>
        <begin position="289"/>
        <end position="310"/>
    </location>
</feature>
<feature type="compositionally biased region" description="Polar residues" evidence="1">
    <location>
        <begin position="382"/>
        <end position="392"/>
    </location>
</feature>
<reference evidence="2" key="1">
    <citation type="submission" date="2021-06" db="EMBL/GenBank/DDBJ databases">
        <authorList>
            <person name="Kallberg Y."/>
            <person name="Tangrot J."/>
            <person name="Rosling A."/>
        </authorList>
    </citation>
    <scope>NUCLEOTIDE SEQUENCE</scope>
    <source>
        <strain evidence="2">IA702</strain>
    </source>
</reference>
<evidence type="ECO:0000256" key="1">
    <source>
        <dbReference type="SAM" id="MobiDB-lite"/>
    </source>
</evidence>
<feature type="compositionally biased region" description="Acidic residues" evidence="1">
    <location>
        <begin position="188"/>
        <end position="207"/>
    </location>
</feature>
<feature type="compositionally biased region" description="Basic and acidic residues" evidence="1">
    <location>
        <begin position="227"/>
        <end position="253"/>
    </location>
</feature>
<feature type="compositionally biased region" description="Low complexity" evidence="1">
    <location>
        <begin position="372"/>
        <end position="381"/>
    </location>
</feature>
<accession>A0A9N9AIZ3</accession>
<sequence length="455" mass="51250">MKTPRMDQPEDQQMTTKQWCNATNVLSGNILSVLASQNAWKNTIANVALLSNIYTDKWAFERDNVEYLENTSHKKSKTKYASHNTEDDKSTKRRSNQRPKKLEEASANSSRFNLSQRRPSNTSKGLHPKSSHSKTSDPTSPAAHKPKRKPSLSSLSDEDKVTSNVGKSNRKSHVKKKSRHTASSEGDSLSEIEDSMEIDDIELEESQNEDKEHEKTEEMNNEDMEELKERDMNKENDGERDQDNEKAYEKINDRPQNNKNGEKSAYKMSNDAGKNGETSTEKPPYVYEKNLDRPLIEAHHHEEEYHERKDNKKNKKRSAHKSSSDTLSVSQMLDRAKKMALWITLVELDQARRNGTLSPSEDEDDNSRPKNTSSISSSLTSVLATPSPSEHATSPESISSSEPGGDVVTPSNESPGAIVGMLNSEGKDAGILDLCEELLRDINRFQQNYGKKVEV</sequence>
<gene>
    <name evidence="2" type="ORF">POCULU_LOCUS4044</name>
</gene>
<dbReference type="AlphaFoldDB" id="A0A9N9AIZ3"/>
<feature type="compositionally biased region" description="Basic and acidic residues" evidence="1">
    <location>
        <begin position="208"/>
        <end position="218"/>
    </location>
</feature>
<feature type="compositionally biased region" description="Basic residues" evidence="1">
    <location>
        <begin position="311"/>
        <end position="320"/>
    </location>
</feature>
<feature type="region of interest" description="Disordered" evidence="1">
    <location>
        <begin position="349"/>
        <end position="422"/>
    </location>
</feature>